<dbReference type="SUPFAM" id="SSF56112">
    <property type="entry name" value="Protein kinase-like (PK-like)"/>
    <property type="match status" value="1"/>
</dbReference>
<dbReference type="Gene3D" id="3.30.200.20">
    <property type="entry name" value="Phosphorylase Kinase, domain 1"/>
    <property type="match status" value="1"/>
</dbReference>
<dbReference type="InterPro" id="IPR011009">
    <property type="entry name" value="Kinase-like_dom_sf"/>
</dbReference>
<sequence length="132" mass="15270">KLIMSNSNASEKYLKWLKEELEEGNIDFYEYSLFRNVKEIGKGGFGFIYSAEYDYDEVKVALKSLKTKEATKEFVSELKHLRAMKFNSYINQFYGITIEEIVAEEFITNDNRYPTPILTRNGTPNLLSVGPS</sequence>
<evidence type="ECO:0000259" key="2">
    <source>
        <dbReference type="PROSITE" id="PS50011"/>
    </source>
</evidence>
<keyword evidence="1" id="KW-0067">ATP-binding</keyword>
<dbReference type="InterPro" id="IPR001245">
    <property type="entry name" value="Ser-Thr/Tyr_kinase_cat_dom"/>
</dbReference>
<dbReference type="EMBL" id="CAJVQB010007225">
    <property type="protein sequence ID" value="CAG8699465.1"/>
    <property type="molecule type" value="Genomic_DNA"/>
</dbReference>
<dbReference type="PROSITE" id="PS50011">
    <property type="entry name" value="PROTEIN_KINASE_DOM"/>
    <property type="match status" value="1"/>
</dbReference>
<reference evidence="3 4" key="1">
    <citation type="submission" date="2021-06" db="EMBL/GenBank/DDBJ databases">
        <authorList>
            <person name="Kallberg Y."/>
            <person name="Tangrot J."/>
            <person name="Rosling A."/>
        </authorList>
    </citation>
    <scope>NUCLEOTIDE SEQUENCE [LARGE SCALE GENOMIC DNA]</scope>
    <source>
        <strain evidence="3 4">120-4 pot B 10/14</strain>
    </source>
</reference>
<accession>A0ABN7UZ42</accession>
<name>A0ABN7UZ42_GIGMA</name>
<feature type="non-terminal residue" evidence="3">
    <location>
        <position position="132"/>
    </location>
</feature>
<dbReference type="PROSITE" id="PS00107">
    <property type="entry name" value="PROTEIN_KINASE_ATP"/>
    <property type="match status" value="1"/>
</dbReference>
<feature type="binding site" evidence="1">
    <location>
        <position position="63"/>
    </location>
    <ligand>
        <name>ATP</name>
        <dbReference type="ChEBI" id="CHEBI:30616"/>
    </ligand>
</feature>
<protein>
    <submittedName>
        <fullName evidence="3">16197_t:CDS:1</fullName>
    </submittedName>
</protein>
<evidence type="ECO:0000256" key="1">
    <source>
        <dbReference type="PROSITE-ProRule" id="PRU10141"/>
    </source>
</evidence>
<evidence type="ECO:0000313" key="3">
    <source>
        <dbReference type="EMBL" id="CAG8699465.1"/>
    </source>
</evidence>
<comment type="caution">
    <text evidence="3">The sequence shown here is derived from an EMBL/GenBank/DDBJ whole genome shotgun (WGS) entry which is preliminary data.</text>
</comment>
<feature type="domain" description="Protein kinase" evidence="2">
    <location>
        <begin position="34"/>
        <end position="132"/>
    </location>
</feature>
<dbReference type="Pfam" id="PF07714">
    <property type="entry name" value="PK_Tyr_Ser-Thr"/>
    <property type="match status" value="1"/>
</dbReference>
<gene>
    <name evidence="3" type="ORF">GMARGA_LOCUS12027</name>
</gene>
<keyword evidence="4" id="KW-1185">Reference proteome</keyword>
<proteinExistence type="predicted"/>
<evidence type="ECO:0000313" key="4">
    <source>
        <dbReference type="Proteomes" id="UP000789901"/>
    </source>
</evidence>
<organism evidence="3 4">
    <name type="scientific">Gigaspora margarita</name>
    <dbReference type="NCBI Taxonomy" id="4874"/>
    <lineage>
        <taxon>Eukaryota</taxon>
        <taxon>Fungi</taxon>
        <taxon>Fungi incertae sedis</taxon>
        <taxon>Mucoromycota</taxon>
        <taxon>Glomeromycotina</taxon>
        <taxon>Glomeromycetes</taxon>
        <taxon>Diversisporales</taxon>
        <taxon>Gigasporaceae</taxon>
        <taxon>Gigaspora</taxon>
    </lineage>
</organism>
<dbReference type="InterPro" id="IPR017441">
    <property type="entry name" value="Protein_kinase_ATP_BS"/>
</dbReference>
<dbReference type="InterPro" id="IPR000719">
    <property type="entry name" value="Prot_kinase_dom"/>
</dbReference>
<keyword evidence="1" id="KW-0547">Nucleotide-binding</keyword>
<dbReference type="Proteomes" id="UP000789901">
    <property type="component" value="Unassembled WGS sequence"/>
</dbReference>
<feature type="non-terminal residue" evidence="3">
    <location>
        <position position="1"/>
    </location>
</feature>